<evidence type="ECO:0000256" key="5">
    <source>
        <dbReference type="ARBA" id="ARBA00022842"/>
    </source>
</evidence>
<keyword evidence="7 8" id="KW-0275">Fatty acid biosynthesis</keyword>
<dbReference type="InterPro" id="IPR008278">
    <property type="entry name" value="4-PPantetheinyl_Trfase_dom"/>
</dbReference>
<keyword evidence="8" id="KW-0963">Cytoplasm</keyword>
<evidence type="ECO:0000256" key="1">
    <source>
        <dbReference type="ARBA" id="ARBA00022516"/>
    </source>
</evidence>
<dbReference type="NCBIfam" id="TIGR00556">
    <property type="entry name" value="pantethn_trn"/>
    <property type="match status" value="1"/>
</dbReference>
<evidence type="ECO:0000256" key="3">
    <source>
        <dbReference type="ARBA" id="ARBA00022723"/>
    </source>
</evidence>
<protein>
    <recommendedName>
        <fullName evidence="8">Holo-[acyl-carrier-protein] synthase</fullName>
        <shortName evidence="8">Holo-ACP synthase</shortName>
        <ecNumber evidence="8">2.7.8.7</ecNumber>
    </recommendedName>
    <alternativeName>
        <fullName evidence="8">4'-phosphopantetheinyl transferase AcpS</fullName>
    </alternativeName>
</protein>
<dbReference type="InterPro" id="IPR002582">
    <property type="entry name" value="ACPS"/>
</dbReference>
<evidence type="ECO:0000256" key="2">
    <source>
        <dbReference type="ARBA" id="ARBA00022679"/>
    </source>
</evidence>
<evidence type="ECO:0000256" key="8">
    <source>
        <dbReference type="HAMAP-Rule" id="MF_00101"/>
    </source>
</evidence>
<comment type="catalytic activity">
    <reaction evidence="8">
        <text>apo-[ACP] + CoA = holo-[ACP] + adenosine 3',5'-bisphosphate + H(+)</text>
        <dbReference type="Rhea" id="RHEA:12068"/>
        <dbReference type="Rhea" id="RHEA-COMP:9685"/>
        <dbReference type="Rhea" id="RHEA-COMP:9690"/>
        <dbReference type="ChEBI" id="CHEBI:15378"/>
        <dbReference type="ChEBI" id="CHEBI:29999"/>
        <dbReference type="ChEBI" id="CHEBI:57287"/>
        <dbReference type="ChEBI" id="CHEBI:58343"/>
        <dbReference type="ChEBI" id="CHEBI:64479"/>
        <dbReference type="EC" id="2.7.8.7"/>
    </reaction>
</comment>
<dbReference type="Proteomes" id="UP000664299">
    <property type="component" value="Unassembled WGS sequence"/>
</dbReference>
<sequence length="155" mass="17085">MGFSGERTVLGLGHDLVSIADFAERLAMPGTRMSRLFSVREQRQSQWRARVKGDDPESHLAVRWAGKEAVLKAWSEALDERDAPYGLDDFPWGAIEILDDSRGRPGVYMAQDLQLVLSDSLGADGIDRLAWHISLTHDAGLAAAVVILERLLSCV</sequence>
<dbReference type="SUPFAM" id="SSF56214">
    <property type="entry name" value="4'-phosphopantetheinyl transferase"/>
    <property type="match status" value="1"/>
</dbReference>
<proteinExistence type="inferred from homology"/>
<keyword evidence="4 8" id="KW-0276">Fatty acid metabolism</keyword>
<comment type="caution">
    <text evidence="10">The sequence shown here is derived from an EMBL/GenBank/DDBJ whole genome shotgun (WGS) entry which is preliminary data.</text>
</comment>
<dbReference type="HAMAP" id="MF_00101">
    <property type="entry name" value="AcpS"/>
    <property type="match status" value="1"/>
</dbReference>
<gene>
    <name evidence="8" type="primary">acpS</name>
    <name evidence="10" type="ORF">J1F30_11265</name>
</gene>
<name>A0ABS3IX57_9BIFI</name>
<comment type="cofactor">
    <cofactor evidence="8">
        <name>Mg(2+)</name>
        <dbReference type="ChEBI" id="CHEBI:18420"/>
    </cofactor>
</comment>
<evidence type="ECO:0000259" key="9">
    <source>
        <dbReference type="Pfam" id="PF01648"/>
    </source>
</evidence>
<keyword evidence="5 8" id="KW-0460">Magnesium</keyword>
<keyword evidence="2 8" id="KW-0808">Transferase</keyword>
<dbReference type="EC" id="2.7.8.7" evidence="8"/>
<keyword evidence="3 8" id="KW-0479">Metal-binding</keyword>
<dbReference type="Pfam" id="PF01648">
    <property type="entry name" value="ACPS"/>
    <property type="match status" value="1"/>
</dbReference>
<keyword evidence="6 8" id="KW-0443">Lipid metabolism</keyword>
<feature type="binding site" evidence="8">
    <location>
        <position position="68"/>
    </location>
    <ligand>
        <name>Mg(2+)</name>
        <dbReference type="ChEBI" id="CHEBI:18420"/>
    </ligand>
</feature>
<comment type="similarity">
    <text evidence="8">Belongs to the P-Pant transferase superfamily. AcpS family.</text>
</comment>
<evidence type="ECO:0000256" key="4">
    <source>
        <dbReference type="ARBA" id="ARBA00022832"/>
    </source>
</evidence>
<dbReference type="InterPro" id="IPR004568">
    <property type="entry name" value="Ppantetheine-prot_Trfase_dom"/>
</dbReference>
<dbReference type="EMBL" id="JAFMNU010000386">
    <property type="protein sequence ID" value="MBO0624914.1"/>
    <property type="molecule type" value="Genomic_DNA"/>
</dbReference>
<dbReference type="Gene3D" id="3.90.470.20">
    <property type="entry name" value="4'-phosphopantetheinyl transferase domain"/>
    <property type="match status" value="1"/>
</dbReference>
<keyword evidence="1 8" id="KW-0444">Lipid biosynthesis</keyword>
<dbReference type="InterPro" id="IPR037143">
    <property type="entry name" value="4-PPantetheinyl_Trfase_dom_sf"/>
</dbReference>
<comment type="function">
    <text evidence="8">Transfers the 4'-phosphopantetheine moiety from coenzyme A to a Ser of acyl-carrier-protein.</text>
</comment>
<feature type="domain" description="4'-phosphopantetheinyl transferase" evidence="9">
    <location>
        <begin position="11"/>
        <end position="110"/>
    </location>
</feature>
<evidence type="ECO:0000313" key="10">
    <source>
        <dbReference type="EMBL" id="MBO0624914.1"/>
    </source>
</evidence>
<evidence type="ECO:0000256" key="6">
    <source>
        <dbReference type="ARBA" id="ARBA00023098"/>
    </source>
</evidence>
<evidence type="ECO:0000313" key="11">
    <source>
        <dbReference type="Proteomes" id="UP000664299"/>
    </source>
</evidence>
<organism evidence="10 11">
    <name type="scientific">Bifidobacterium asteroides</name>
    <dbReference type="NCBI Taxonomy" id="1684"/>
    <lineage>
        <taxon>Bacteria</taxon>
        <taxon>Bacillati</taxon>
        <taxon>Actinomycetota</taxon>
        <taxon>Actinomycetes</taxon>
        <taxon>Bifidobacteriales</taxon>
        <taxon>Bifidobacteriaceae</taxon>
        <taxon>Bifidobacterium</taxon>
    </lineage>
</organism>
<evidence type="ECO:0000256" key="7">
    <source>
        <dbReference type="ARBA" id="ARBA00023160"/>
    </source>
</evidence>
<reference evidence="10" key="1">
    <citation type="submission" date="2021-03" db="EMBL/GenBank/DDBJ databases">
        <title>Genome sequence of Bifidobacterium asteroides strain wkB204 isolated from a honey bee gut.</title>
        <authorList>
            <person name="Motta E.V.S."/>
            <person name="Kwong W.K."/>
            <person name="Moran N.A."/>
        </authorList>
    </citation>
    <scope>NUCLEOTIDE SEQUENCE</scope>
    <source>
        <strain evidence="10">WkB204</strain>
    </source>
</reference>
<comment type="subcellular location">
    <subcellularLocation>
        <location evidence="8">Cytoplasm</location>
    </subcellularLocation>
</comment>
<keyword evidence="11" id="KW-1185">Reference proteome</keyword>
<feature type="binding site" evidence="8">
    <location>
        <position position="15"/>
    </location>
    <ligand>
        <name>Mg(2+)</name>
        <dbReference type="ChEBI" id="CHEBI:18420"/>
    </ligand>
</feature>
<accession>A0ABS3IX57</accession>